<dbReference type="SUPFAM" id="SSF46894">
    <property type="entry name" value="C-terminal effector domain of the bipartite response regulators"/>
    <property type="match status" value="1"/>
</dbReference>
<dbReference type="PROSITE" id="PS50110">
    <property type="entry name" value="RESPONSE_REGULATORY"/>
    <property type="match status" value="1"/>
</dbReference>
<proteinExistence type="predicted"/>
<feature type="domain" description="Response regulatory" evidence="5">
    <location>
        <begin position="49"/>
        <end position="163"/>
    </location>
</feature>
<dbReference type="InterPro" id="IPR016032">
    <property type="entry name" value="Sig_transdc_resp-reg_C-effctor"/>
</dbReference>
<evidence type="ECO:0000259" key="4">
    <source>
        <dbReference type="PROSITE" id="PS50043"/>
    </source>
</evidence>
<evidence type="ECO:0000256" key="3">
    <source>
        <dbReference type="SAM" id="MobiDB-lite"/>
    </source>
</evidence>
<protein>
    <submittedName>
        <fullName evidence="6">Two component transcriptional regulator, LuxR family</fullName>
    </submittedName>
</protein>
<dbReference type="PANTHER" id="PTHR43214">
    <property type="entry name" value="TWO-COMPONENT RESPONSE REGULATOR"/>
    <property type="match status" value="1"/>
</dbReference>
<feature type="region of interest" description="Disordered" evidence="3">
    <location>
        <begin position="321"/>
        <end position="340"/>
    </location>
</feature>
<evidence type="ECO:0000256" key="1">
    <source>
        <dbReference type="ARBA" id="ARBA00023125"/>
    </source>
</evidence>
<dbReference type="AlphaFoldDB" id="A0A0N7JTV6"/>
<dbReference type="KEGG" id="bcai:K788_0008215"/>
<evidence type="ECO:0000313" key="7">
    <source>
        <dbReference type="Proteomes" id="UP000019146"/>
    </source>
</evidence>
<dbReference type="GO" id="GO:0003677">
    <property type="term" value="F:DNA binding"/>
    <property type="evidence" value="ECO:0007669"/>
    <property type="project" value="UniProtKB-KW"/>
</dbReference>
<reference evidence="6 7" key="1">
    <citation type="journal article" date="2014" name="Genome Announc.">
        <title>Draft Genome Sequence of the Haloacid-Degrading Burkholderia caribensis Strain MBA4.</title>
        <authorList>
            <person name="Pan Y."/>
            <person name="Kong K.F."/>
            <person name="Tsang J.S."/>
        </authorList>
    </citation>
    <scope>NUCLEOTIDE SEQUENCE [LARGE SCALE GENOMIC DNA]</scope>
    <source>
        <strain evidence="6 7">MBA4</strain>
    </source>
</reference>
<dbReference type="InterPro" id="IPR001789">
    <property type="entry name" value="Sig_transdc_resp-reg_receiver"/>
</dbReference>
<dbReference type="InterPro" id="IPR011006">
    <property type="entry name" value="CheY-like_superfamily"/>
</dbReference>
<evidence type="ECO:0000256" key="2">
    <source>
        <dbReference type="PROSITE-ProRule" id="PRU00169"/>
    </source>
</evidence>
<gene>
    <name evidence="6" type="ORF">K788_0008215</name>
</gene>
<dbReference type="Gene3D" id="1.10.10.10">
    <property type="entry name" value="Winged helix-like DNA-binding domain superfamily/Winged helix DNA-binding domain"/>
    <property type="match status" value="1"/>
</dbReference>
<dbReference type="Gene3D" id="3.40.50.2300">
    <property type="match status" value="1"/>
</dbReference>
<dbReference type="SMART" id="SM00421">
    <property type="entry name" value="HTH_LUXR"/>
    <property type="match status" value="1"/>
</dbReference>
<organism evidence="6 7">
    <name type="scientific">Paraburkholderia caribensis MBA4</name>
    <dbReference type="NCBI Taxonomy" id="1323664"/>
    <lineage>
        <taxon>Bacteria</taxon>
        <taxon>Pseudomonadati</taxon>
        <taxon>Pseudomonadota</taxon>
        <taxon>Betaproteobacteria</taxon>
        <taxon>Burkholderiales</taxon>
        <taxon>Burkholderiaceae</taxon>
        <taxon>Paraburkholderia</taxon>
    </lineage>
</organism>
<dbReference type="Proteomes" id="UP000019146">
    <property type="component" value="Chromosome 1"/>
</dbReference>
<dbReference type="Pfam" id="PF00196">
    <property type="entry name" value="GerE"/>
    <property type="match status" value="1"/>
</dbReference>
<dbReference type="GO" id="GO:0006355">
    <property type="term" value="P:regulation of DNA-templated transcription"/>
    <property type="evidence" value="ECO:0007669"/>
    <property type="project" value="InterPro"/>
</dbReference>
<dbReference type="InterPro" id="IPR036388">
    <property type="entry name" value="WH-like_DNA-bd_sf"/>
</dbReference>
<name>A0A0N7JTV6_9BURK</name>
<feature type="domain" description="HTH luxR-type" evidence="4">
    <location>
        <begin position="203"/>
        <end position="268"/>
    </location>
</feature>
<sequence length="340" mass="38297">MALVLCHLDRPPRDWEFVIIDTMVHRCATTKSLRASRRHDRSIRRQCMRFSVFNSDAERREGLKTLLRQIDRQARFGEAQDWPQVERTLRRLQPDLLLIDWEDWMSPLDARTLLANHPGLPVAVLVDDISPAHVRTFVEKGVLGVIPRSTDPRVIVRALEMVLLGVHYIPAGALSFNAPVSSGKLARQLNEARSLELVAPPKRPRLDGGLSPRQEQIMRCVHMGSTNKMIARALGISEGTVKIHLATIFQQLGAPNRAAAVAIYNGWLTAQLEVLRSGHNRIQRPARVTSNVAPLRQRKPRTFRYPLPANDTAGALPMAAEATTPYDIRRKRPERDDGAM</sequence>
<dbReference type="InterPro" id="IPR039420">
    <property type="entry name" value="WalR-like"/>
</dbReference>
<keyword evidence="1" id="KW-0238">DNA-binding</keyword>
<dbReference type="PRINTS" id="PR00038">
    <property type="entry name" value="HTHLUXR"/>
</dbReference>
<evidence type="ECO:0000259" key="5">
    <source>
        <dbReference type="PROSITE" id="PS50110"/>
    </source>
</evidence>
<dbReference type="EMBL" id="CP012746">
    <property type="protein sequence ID" value="ALL64677.1"/>
    <property type="molecule type" value="Genomic_DNA"/>
</dbReference>
<accession>A0A0N7JTV6</accession>
<feature type="modified residue" description="4-aspartylphosphate" evidence="2">
    <location>
        <position position="100"/>
    </location>
</feature>
<keyword evidence="2" id="KW-0597">Phosphoprotein</keyword>
<dbReference type="PROSITE" id="PS50043">
    <property type="entry name" value="HTH_LUXR_2"/>
    <property type="match status" value="1"/>
</dbReference>
<dbReference type="SUPFAM" id="SSF52172">
    <property type="entry name" value="CheY-like"/>
    <property type="match status" value="1"/>
</dbReference>
<evidence type="ECO:0000313" key="6">
    <source>
        <dbReference type="EMBL" id="ALL64677.1"/>
    </source>
</evidence>
<dbReference type="InterPro" id="IPR000792">
    <property type="entry name" value="Tscrpt_reg_LuxR_C"/>
</dbReference>
<dbReference type="CDD" id="cd06170">
    <property type="entry name" value="LuxR_C_like"/>
    <property type="match status" value="1"/>
</dbReference>
<dbReference type="GO" id="GO:0000160">
    <property type="term" value="P:phosphorelay signal transduction system"/>
    <property type="evidence" value="ECO:0007669"/>
    <property type="project" value="InterPro"/>
</dbReference>